<feature type="compositionally biased region" description="Polar residues" evidence="1">
    <location>
        <begin position="203"/>
        <end position="216"/>
    </location>
</feature>
<dbReference type="InParanoid" id="G4TY10"/>
<evidence type="ECO:0000313" key="2">
    <source>
        <dbReference type="EMBL" id="CCA76203.1"/>
    </source>
</evidence>
<accession>G4TY10</accession>
<dbReference type="Proteomes" id="UP000007148">
    <property type="component" value="Unassembled WGS sequence"/>
</dbReference>
<reference evidence="2 3" key="1">
    <citation type="journal article" date="2011" name="PLoS Pathog.">
        <title>Endophytic Life Strategies Decoded by Genome and Transcriptome Analyses of the Mutualistic Root Symbiont Piriformospora indica.</title>
        <authorList>
            <person name="Zuccaro A."/>
            <person name="Lahrmann U."/>
            <person name="Guldener U."/>
            <person name="Langen G."/>
            <person name="Pfiffi S."/>
            <person name="Biedenkopf D."/>
            <person name="Wong P."/>
            <person name="Samans B."/>
            <person name="Grimm C."/>
            <person name="Basiewicz M."/>
            <person name="Murat C."/>
            <person name="Martin F."/>
            <person name="Kogel K.H."/>
        </authorList>
    </citation>
    <scope>NUCLEOTIDE SEQUENCE [LARGE SCALE GENOMIC DNA]</scope>
    <source>
        <strain evidence="2 3">DSM 11827</strain>
    </source>
</reference>
<dbReference type="HOGENOM" id="CLU_1245809_0_0_1"/>
<proteinExistence type="predicted"/>
<gene>
    <name evidence="2" type="ORF">PIIN_10196</name>
</gene>
<name>G4TY10_SERID</name>
<sequence>MLRNHPCRVIVSWPKDQKIGYDDRPAAGRIIDSLNVHLAKANSATVNGVYWTEAGNLVIRIKTPDHAEALAGNFDQWRRQMLKGAQAARLDRKIHQVVIQGALIRDEHDQPLTADAIATHLTQATDIKLNDLAMPPRILAKPDTLMTLNRAPILVPLRDETKASRLKEVQQNAQTDHDARNAPAPNTSPQNNQNAVIARTQPRALTQTSNASTAPDTTHRQI</sequence>
<dbReference type="EMBL" id="CAFZ01000647">
    <property type="protein sequence ID" value="CCA76203.1"/>
    <property type="molecule type" value="Genomic_DNA"/>
</dbReference>
<evidence type="ECO:0000313" key="3">
    <source>
        <dbReference type="Proteomes" id="UP000007148"/>
    </source>
</evidence>
<keyword evidence="3" id="KW-1185">Reference proteome</keyword>
<feature type="compositionally biased region" description="Polar residues" evidence="1">
    <location>
        <begin position="184"/>
        <end position="195"/>
    </location>
</feature>
<feature type="region of interest" description="Disordered" evidence="1">
    <location>
        <begin position="167"/>
        <end position="222"/>
    </location>
</feature>
<protein>
    <submittedName>
        <fullName evidence="2">Uncharacterized protein</fullName>
    </submittedName>
</protein>
<organism evidence="2 3">
    <name type="scientific">Serendipita indica (strain DSM 11827)</name>
    <name type="common">Root endophyte fungus</name>
    <name type="synonym">Piriformospora indica</name>
    <dbReference type="NCBI Taxonomy" id="1109443"/>
    <lineage>
        <taxon>Eukaryota</taxon>
        <taxon>Fungi</taxon>
        <taxon>Dikarya</taxon>
        <taxon>Basidiomycota</taxon>
        <taxon>Agaricomycotina</taxon>
        <taxon>Agaricomycetes</taxon>
        <taxon>Sebacinales</taxon>
        <taxon>Serendipitaceae</taxon>
        <taxon>Serendipita</taxon>
    </lineage>
</organism>
<comment type="caution">
    <text evidence="2">The sequence shown here is derived from an EMBL/GenBank/DDBJ whole genome shotgun (WGS) entry which is preliminary data.</text>
</comment>
<evidence type="ECO:0000256" key="1">
    <source>
        <dbReference type="SAM" id="MobiDB-lite"/>
    </source>
</evidence>
<dbReference type="AlphaFoldDB" id="G4TY10"/>